<name>A0A5B0W3K6_9GAMM</name>
<evidence type="ECO:0000313" key="1">
    <source>
        <dbReference type="EMBL" id="KAA1181312.1"/>
    </source>
</evidence>
<dbReference type="EMBL" id="VTUW01000039">
    <property type="protein sequence ID" value="KAA1181312.1"/>
    <property type="molecule type" value="Genomic_DNA"/>
</dbReference>
<dbReference type="RefSeq" id="WP_149617267.1">
    <property type="nucleotide sequence ID" value="NZ_CAWPFF010000080.1"/>
</dbReference>
<reference evidence="1 2" key="1">
    <citation type="submission" date="2019-09" db="EMBL/GenBank/DDBJ databases">
        <title>Whole genome sequence of Photorhabdus heterorhabditis strain ETL (Enterobacteriales: Enterobacteriaceae) a bacterial symbiont of Heterorhabditis zealandica strain ETL (Rhabditida: Heterorhabditidae).</title>
        <authorList>
            <person name="Lulamba T.E."/>
            <person name="Serepa-Dlamini M.H."/>
        </authorList>
    </citation>
    <scope>NUCLEOTIDE SEQUENCE [LARGE SCALE GENOMIC DNA]</scope>
    <source>
        <strain evidence="1 2">ETL</strain>
    </source>
</reference>
<organism evidence="1 2">
    <name type="scientific">Photorhabdus heterorhabditis</name>
    <dbReference type="NCBI Taxonomy" id="880156"/>
    <lineage>
        <taxon>Bacteria</taxon>
        <taxon>Pseudomonadati</taxon>
        <taxon>Pseudomonadota</taxon>
        <taxon>Gammaproteobacteria</taxon>
        <taxon>Enterobacterales</taxon>
        <taxon>Morganellaceae</taxon>
        <taxon>Photorhabdus</taxon>
    </lineage>
</organism>
<sequence>MKDILTNSNHELEKAQEWIEYITCRGGRDLKEWEHSDNVFIHFLDTENLSDVQSPANIAVTDEYAVFAKKSATSCKYPVSITEGLQTLINLCRVASGYDPLDPEGNGNAEKFVAFTDEIAKIPFLSLLWSNTSIITQQSHDTDVLIDSFVDTFRGLSPEDKITIKLYLKELIRAALSYADENEKQSNFVQCVLKKSSNSVSLLLYSSVLTIKKVNNKGTIKFTSDYTLSQAEYNLSQASWEIVKPMFDKENKTTIECLINYMTTKVKT</sequence>
<dbReference type="AlphaFoldDB" id="A0A5B0W3K6"/>
<gene>
    <name evidence="1" type="ORF">F0L16_16975</name>
</gene>
<proteinExistence type="predicted"/>
<dbReference type="Proteomes" id="UP000322184">
    <property type="component" value="Unassembled WGS sequence"/>
</dbReference>
<protein>
    <submittedName>
        <fullName evidence="1">Uncharacterized protein</fullName>
    </submittedName>
</protein>
<accession>A0A5B0W3K6</accession>
<evidence type="ECO:0000313" key="2">
    <source>
        <dbReference type="Proteomes" id="UP000322184"/>
    </source>
</evidence>
<comment type="caution">
    <text evidence="1">The sequence shown here is derived from an EMBL/GenBank/DDBJ whole genome shotgun (WGS) entry which is preliminary data.</text>
</comment>